<name>A0ABT3X0R1_9BACL</name>
<reference evidence="1 2" key="1">
    <citation type="submission" date="2022-11" db="EMBL/GenBank/DDBJ databases">
        <title>Study of microbial diversity in lake waters.</title>
        <authorList>
            <person name="Zhang J."/>
        </authorList>
    </citation>
    <scope>NUCLEOTIDE SEQUENCE [LARGE SCALE GENOMIC DNA]</scope>
    <source>
        <strain evidence="1 2">DT12</strain>
    </source>
</reference>
<dbReference type="EMBL" id="JAPMLT010000004">
    <property type="protein sequence ID" value="MCX7570497.1"/>
    <property type="molecule type" value="Genomic_DNA"/>
</dbReference>
<dbReference type="Proteomes" id="UP001208017">
    <property type="component" value="Unassembled WGS sequence"/>
</dbReference>
<proteinExistence type="predicted"/>
<evidence type="ECO:0000313" key="1">
    <source>
        <dbReference type="EMBL" id="MCX7570497.1"/>
    </source>
</evidence>
<accession>A0ABT3X0R1</accession>
<protein>
    <submittedName>
        <fullName evidence="1">Uncharacterized protein</fullName>
    </submittedName>
</protein>
<evidence type="ECO:0000313" key="2">
    <source>
        <dbReference type="Proteomes" id="UP001208017"/>
    </source>
</evidence>
<gene>
    <name evidence="1" type="ORF">OS242_11040</name>
</gene>
<organism evidence="1 2">
    <name type="scientific">Tumebacillus lacus</name>
    <dbReference type="NCBI Taxonomy" id="2995335"/>
    <lineage>
        <taxon>Bacteria</taxon>
        <taxon>Bacillati</taxon>
        <taxon>Bacillota</taxon>
        <taxon>Bacilli</taxon>
        <taxon>Bacillales</taxon>
        <taxon>Alicyclobacillaceae</taxon>
        <taxon>Tumebacillus</taxon>
    </lineage>
</organism>
<dbReference type="RefSeq" id="WP_267151741.1">
    <property type="nucleotide sequence ID" value="NZ_JAPMLT010000004.1"/>
</dbReference>
<comment type="caution">
    <text evidence="1">The sequence shown here is derived from an EMBL/GenBank/DDBJ whole genome shotgun (WGS) entry which is preliminary data.</text>
</comment>
<keyword evidence="2" id="KW-1185">Reference proteome</keyword>
<sequence>MHDVSRSQDQLDSLKETYTKIFKSTDPFSEMFQSNIEEKVLLYPTYGTYLEKDQFDALMAAIASTNDLKFAISEVEANDPFLIPASTDRHLYVSKHLIFDSPPSYEEYREHTIVLDNAIYSLNGT</sequence>